<sequence length="280" mass="31869">MAKDFMSGIKKATAQLPGSAFSEVEKIKKQLIILEELRQFITPLTTDELAMLEANILSQGCKDPLAVWETTRKVAGLDDSEEVAYVLIDGHNRYTICEKYTIDFKIVLLKFDDLEKVKDYMIDFQLGRRNLSPEQLSFFRGLRYNREKGRKGKYDREEGGIDISKQLADEYKVSQRTIKNDGNFAKGISKFSPELRQQVLAGNAALKKTTIQELGKREDVAEGAFQSFESLSEPSKTESSPFLEELAQRKKEVARIATNMVSKSDYALLVQKVKELKKYL</sequence>
<organism evidence="1 2">
    <name type="scientific">Runella rosea</name>
    <dbReference type="NCBI Taxonomy" id="2259595"/>
    <lineage>
        <taxon>Bacteria</taxon>
        <taxon>Pseudomonadati</taxon>
        <taxon>Bacteroidota</taxon>
        <taxon>Cytophagia</taxon>
        <taxon>Cytophagales</taxon>
        <taxon>Spirosomataceae</taxon>
        <taxon>Runella</taxon>
    </lineage>
</organism>
<accession>A0A344TT83</accession>
<dbReference type="SUPFAM" id="SSF110849">
    <property type="entry name" value="ParB/Sulfiredoxin"/>
    <property type="match status" value="1"/>
</dbReference>
<dbReference type="InterPro" id="IPR036086">
    <property type="entry name" value="ParB/Sulfiredoxin_sf"/>
</dbReference>
<dbReference type="OrthoDB" id="5944985at2"/>
<geneLocation type="plasmid" evidence="1 2">
    <name>unnamed2</name>
</geneLocation>
<proteinExistence type="predicted"/>
<evidence type="ECO:0000313" key="1">
    <source>
        <dbReference type="EMBL" id="AXE21854.1"/>
    </source>
</evidence>
<reference evidence="1 2" key="1">
    <citation type="submission" date="2018-07" db="EMBL/GenBank/DDBJ databases">
        <title>Genome sequencing of Runella.</title>
        <authorList>
            <person name="Baek M.-G."/>
            <person name="Yi H."/>
        </authorList>
    </citation>
    <scope>NUCLEOTIDE SEQUENCE [LARGE SCALE GENOMIC DNA]</scope>
    <source>
        <strain evidence="1 2">HYN0085</strain>
        <plasmid evidence="1 2">unnamed2</plasmid>
    </source>
</reference>
<dbReference type="Proteomes" id="UP000251993">
    <property type="component" value="Plasmid unnamed2"/>
</dbReference>
<evidence type="ECO:0000313" key="2">
    <source>
        <dbReference type="Proteomes" id="UP000251993"/>
    </source>
</evidence>
<dbReference type="AlphaFoldDB" id="A0A344TT83"/>
<gene>
    <name evidence="1" type="ORF">DR864_28725</name>
</gene>
<name>A0A344TT83_9BACT</name>
<keyword evidence="1" id="KW-0614">Plasmid</keyword>
<dbReference type="EMBL" id="CP030852">
    <property type="protein sequence ID" value="AXE21854.1"/>
    <property type="molecule type" value="Genomic_DNA"/>
</dbReference>
<keyword evidence="2" id="KW-1185">Reference proteome</keyword>
<dbReference type="RefSeq" id="WP_114070594.1">
    <property type="nucleotide sequence ID" value="NZ_CP030852.1"/>
</dbReference>
<dbReference type="KEGG" id="run:DR864_28725"/>
<evidence type="ECO:0008006" key="3">
    <source>
        <dbReference type="Google" id="ProtNLM"/>
    </source>
</evidence>
<protein>
    <recommendedName>
        <fullName evidence="3">ParB/Sulfiredoxin domain-containing protein</fullName>
    </recommendedName>
</protein>